<dbReference type="AlphaFoldDB" id="A0A498CRL1"/>
<dbReference type="RefSeq" id="WP_121586226.1">
    <property type="nucleotide sequence ID" value="NZ_DBFBJK010000064.1"/>
</dbReference>
<dbReference type="PANTHER" id="PTHR46847">
    <property type="entry name" value="D-ALLOSE-BINDING PERIPLASMIC PROTEIN-RELATED"/>
    <property type="match status" value="1"/>
</dbReference>
<accession>A0A498CRL1</accession>
<reference evidence="6 7" key="1">
    <citation type="submission" date="2018-10" db="EMBL/GenBank/DDBJ databases">
        <title>Anaerotruncus faecis sp. nov., isolated from human feces.</title>
        <authorList>
            <person name="Wang Y.-J."/>
        </authorList>
    </citation>
    <scope>NUCLEOTIDE SEQUENCE [LARGE SCALE GENOMIC DNA]</scope>
    <source>
        <strain evidence="6 7">22A2-44</strain>
    </source>
</reference>
<evidence type="ECO:0000256" key="2">
    <source>
        <dbReference type="ARBA" id="ARBA00007639"/>
    </source>
</evidence>
<name>A0A498CRL1_9FIRM</name>
<dbReference type="InterPro" id="IPR028082">
    <property type="entry name" value="Peripla_BP_I"/>
</dbReference>
<keyword evidence="3 4" id="KW-0732">Signal</keyword>
<evidence type="ECO:0000259" key="5">
    <source>
        <dbReference type="Pfam" id="PF13407"/>
    </source>
</evidence>
<organism evidence="6 7">
    <name type="scientific">Anaerotruncus massiliensis</name>
    <name type="common">ex Liu et al. 2021</name>
    <dbReference type="NCBI Taxonomy" id="2321404"/>
    <lineage>
        <taxon>Bacteria</taxon>
        <taxon>Bacillati</taxon>
        <taxon>Bacillota</taxon>
        <taxon>Clostridia</taxon>
        <taxon>Eubacteriales</taxon>
        <taxon>Oscillospiraceae</taxon>
        <taxon>Anaerotruncus</taxon>
    </lineage>
</organism>
<feature type="signal peptide" evidence="4">
    <location>
        <begin position="1"/>
        <end position="28"/>
    </location>
</feature>
<evidence type="ECO:0000256" key="1">
    <source>
        <dbReference type="ARBA" id="ARBA00004196"/>
    </source>
</evidence>
<keyword evidence="7" id="KW-1185">Reference proteome</keyword>
<dbReference type="GO" id="GO:0030246">
    <property type="term" value="F:carbohydrate binding"/>
    <property type="evidence" value="ECO:0007669"/>
    <property type="project" value="UniProtKB-ARBA"/>
</dbReference>
<comment type="subcellular location">
    <subcellularLocation>
        <location evidence="1">Cell envelope</location>
    </subcellularLocation>
</comment>
<dbReference type="Proteomes" id="UP000276301">
    <property type="component" value="Unassembled WGS sequence"/>
</dbReference>
<evidence type="ECO:0000313" key="7">
    <source>
        <dbReference type="Proteomes" id="UP000276301"/>
    </source>
</evidence>
<gene>
    <name evidence="6" type="ORF">D4A47_03835</name>
</gene>
<dbReference type="Gene3D" id="3.40.50.2300">
    <property type="match status" value="2"/>
</dbReference>
<dbReference type="CDD" id="cd01536">
    <property type="entry name" value="PBP1_ABC_sugar_binding-like"/>
    <property type="match status" value="1"/>
</dbReference>
<feature type="chain" id="PRO_5019715914" evidence="4">
    <location>
        <begin position="29"/>
        <end position="347"/>
    </location>
</feature>
<dbReference type="Pfam" id="PF13407">
    <property type="entry name" value="Peripla_BP_4"/>
    <property type="match status" value="1"/>
</dbReference>
<comment type="similarity">
    <text evidence="2">Belongs to the bacterial solute-binding protein 2 family.</text>
</comment>
<dbReference type="PANTHER" id="PTHR46847:SF1">
    <property type="entry name" value="D-ALLOSE-BINDING PERIPLASMIC PROTEIN-RELATED"/>
    <property type="match status" value="1"/>
</dbReference>
<feature type="domain" description="Periplasmic binding protein" evidence="5">
    <location>
        <begin position="61"/>
        <end position="315"/>
    </location>
</feature>
<sequence length="347" mass="37202">MNGKKMLALLLAVVMAVMPLSGCSMKGAAEQPAAPSAAPADEVPADKTEAVAPGEEKQLKIGFSIITLTFPYYVKMLDGFEAACKEKGWDYVYTDAGMDVEKTVNDCLDLTLKDIDALVIASWYGDSLQDVFEQCKAANIPVFLIDTGSLPPDGDYVTNIGTVDFDAGYNGGYWAAGQMKEAGKEAVRMISFTTATSNGRNRADGFVKGLEEGGLTVEVLNEYLGDSRESYMTSCEDALVTYPELDLVFAANAQGGLGAYDACVAANRPEVKIVGFDCEDEEVELIDKGTQYIASVMQLPAGMAQQTIQNIEDYLYNGATFEKSTPYESGVYCAQGALTTEDILGSK</sequence>
<evidence type="ECO:0000256" key="3">
    <source>
        <dbReference type="ARBA" id="ARBA00022729"/>
    </source>
</evidence>
<dbReference type="InterPro" id="IPR025997">
    <property type="entry name" value="SBP_2_dom"/>
</dbReference>
<dbReference type="SUPFAM" id="SSF53822">
    <property type="entry name" value="Periplasmic binding protein-like I"/>
    <property type="match status" value="1"/>
</dbReference>
<comment type="caution">
    <text evidence="6">The sequence shown here is derived from an EMBL/GenBank/DDBJ whole genome shotgun (WGS) entry which is preliminary data.</text>
</comment>
<protein>
    <submittedName>
        <fullName evidence="6">Sugar ABC transporter substrate-binding protein</fullName>
    </submittedName>
</protein>
<proteinExistence type="inferred from homology"/>
<evidence type="ECO:0000313" key="6">
    <source>
        <dbReference type="EMBL" id="RLL13606.1"/>
    </source>
</evidence>
<evidence type="ECO:0000256" key="4">
    <source>
        <dbReference type="SAM" id="SignalP"/>
    </source>
</evidence>
<dbReference type="GO" id="GO:0030313">
    <property type="term" value="C:cell envelope"/>
    <property type="evidence" value="ECO:0007669"/>
    <property type="project" value="UniProtKB-SubCell"/>
</dbReference>
<dbReference type="EMBL" id="RCHT01000003">
    <property type="protein sequence ID" value="RLL13606.1"/>
    <property type="molecule type" value="Genomic_DNA"/>
</dbReference>